<dbReference type="EMBL" id="MNCJ02000326">
    <property type="protein sequence ID" value="KAF5783228.1"/>
    <property type="molecule type" value="Genomic_DNA"/>
</dbReference>
<dbReference type="AlphaFoldDB" id="A0A9K3HR68"/>
<protein>
    <submittedName>
        <fullName evidence="2">Uncharacterized protein</fullName>
    </submittedName>
</protein>
<keyword evidence="1" id="KW-1133">Transmembrane helix</keyword>
<keyword evidence="1" id="KW-0472">Membrane</keyword>
<evidence type="ECO:0000313" key="3">
    <source>
        <dbReference type="Proteomes" id="UP000215914"/>
    </source>
</evidence>
<evidence type="ECO:0000256" key="1">
    <source>
        <dbReference type="SAM" id="Phobius"/>
    </source>
</evidence>
<organism evidence="2 3">
    <name type="scientific">Helianthus annuus</name>
    <name type="common">Common sunflower</name>
    <dbReference type="NCBI Taxonomy" id="4232"/>
    <lineage>
        <taxon>Eukaryota</taxon>
        <taxon>Viridiplantae</taxon>
        <taxon>Streptophyta</taxon>
        <taxon>Embryophyta</taxon>
        <taxon>Tracheophyta</taxon>
        <taxon>Spermatophyta</taxon>
        <taxon>Magnoliopsida</taxon>
        <taxon>eudicotyledons</taxon>
        <taxon>Gunneridae</taxon>
        <taxon>Pentapetalae</taxon>
        <taxon>asterids</taxon>
        <taxon>campanulids</taxon>
        <taxon>Asterales</taxon>
        <taxon>Asteraceae</taxon>
        <taxon>Asteroideae</taxon>
        <taxon>Heliantheae alliance</taxon>
        <taxon>Heliantheae</taxon>
        <taxon>Helianthus</taxon>
    </lineage>
</organism>
<gene>
    <name evidence="2" type="ORF">HanXRQr2_Chr11g0505501</name>
</gene>
<feature type="transmembrane region" description="Helical" evidence="1">
    <location>
        <begin position="14"/>
        <end position="34"/>
    </location>
</feature>
<reference evidence="2" key="2">
    <citation type="submission" date="2020-06" db="EMBL/GenBank/DDBJ databases">
        <title>Helianthus annuus Genome sequencing and assembly Release 2.</title>
        <authorList>
            <person name="Gouzy J."/>
            <person name="Langlade N."/>
            <person name="Munos S."/>
        </authorList>
    </citation>
    <scope>NUCLEOTIDE SEQUENCE</scope>
    <source>
        <tissue evidence="2">Leaves</tissue>
    </source>
</reference>
<keyword evidence="1" id="KW-0812">Transmembrane</keyword>
<comment type="caution">
    <text evidence="2">The sequence shown here is derived from an EMBL/GenBank/DDBJ whole genome shotgun (WGS) entry which is preliminary data.</text>
</comment>
<sequence>MRNSDFLSLLSDHYIQFLFVLHISTNIFFAVLMANKCKKNQSVQSEVNKYGKVYYLYFNRTKRIPLEYQIWD</sequence>
<dbReference type="Proteomes" id="UP000215914">
    <property type="component" value="Unassembled WGS sequence"/>
</dbReference>
<name>A0A9K3HR68_HELAN</name>
<keyword evidence="3" id="KW-1185">Reference proteome</keyword>
<reference evidence="2" key="1">
    <citation type="journal article" date="2017" name="Nature">
        <title>The sunflower genome provides insights into oil metabolism, flowering and Asterid evolution.</title>
        <authorList>
            <person name="Badouin H."/>
            <person name="Gouzy J."/>
            <person name="Grassa C.J."/>
            <person name="Murat F."/>
            <person name="Staton S.E."/>
            <person name="Cottret L."/>
            <person name="Lelandais-Briere C."/>
            <person name="Owens G.L."/>
            <person name="Carrere S."/>
            <person name="Mayjonade B."/>
            <person name="Legrand L."/>
            <person name="Gill N."/>
            <person name="Kane N.C."/>
            <person name="Bowers J.E."/>
            <person name="Hubner S."/>
            <person name="Bellec A."/>
            <person name="Berard A."/>
            <person name="Berges H."/>
            <person name="Blanchet N."/>
            <person name="Boniface M.C."/>
            <person name="Brunel D."/>
            <person name="Catrice O."/>
            <person name="Chaidir N."/>
            <person name="Claudel C."/>
            <person name="Donnadieu C."/>
            <person name="Faraut T."/>
            <person name="Fievet G."/>
            <person name="Helmstetter N."/>
            <person name="King M."/>
            <person name="Knapp S.J."/>
            <person name="Lai Z."/>
            <person name="Le Paslier M.C."/>
            <person name="Lippi Y."/>
            <person name="Lorenzon L."/>
            <person name="Mandel J.R."/>
            <person name="Marage G."/>
            <person name="Marchand G."/>
            <person name="Marquand E."/>
            <person name="Bret-Mestries E."/>
            <person name="Morien E."/>
            <person name="Nambeesan S."/>
            <person name="Nguyen T."/>
            <person name="Pegot-Espagnet P."/>
            <person name="Pouilly N."/>
            <person name="Raftis F."/>
            <person name="Sallet E."/>
            <person name="Schiex T."/>
            <person name="Thomas J."/>
            <person name="Vandecasteele C."/>
            <person name="Vares D."/>
            <person name="Vear F."/>
            <person name="Vautrin S."/>
            <person name="Crespi M."/>
            <person name="Mangin B."/>
            <person name="Burke J.M."/>
            <person name="Salse J."/>
            <person name="Munos S."/>
            <person name="Vincourt P."/>
            <person name="Rieseberg L.H."/>
            <person name="Langlade N.B."/>
        </authorList>
    </citation>
    <scope>NUCLEOTIDE SEQUENCE</scope>
    <source>
        <tissue evidence="2">Leaves</tissue>
    </source>
</reference>
<proteinExistence type="predicted"/>
<accession>A0A9K3HR68</accession>
<dbReference type="Gramene" id="mRNA:HanXRQr2_Chr11g0505501">
    <property type="protein sequence ID" value="CDS:HanXRQr2_Chr11g0505501.1"/>
    <property type="gene ID" value="HanXRQr2_Chr11g0505501"/>
</dbReference>
<evidence type="ECO:0000313" key="2">
    <source>
        <dbReference type="EMBL" id="KAF5783228.1"/>
    </source>
</evidence>